<comment type="caution">
    <text evidence="1">The sequence shown here is derived from an EMBL/GenBank/DDBJ whole genome shotgun (WGS) entry which is preliminary data.</text>
</comment>
<keyword evidence="2" id="KW-1185">Reference proteome</keyword>
<name>A0A5B7F7U4_PORTR</name>
<protein>
    <submittedName>
        <fullName evidence="1">Uncharacterized protein</fullName>
    </submittedName>
</protein>
<dbReference type="EMBL" id="VSRR010005138">
    <property type="protein sequence ID" value="MPC41645.1"/>
    <property type="molecule type" value="Genomic_DNA"/>
</dbReference>
<organism evidence="1 2">
    <name type="scientific">Portunus trituberculatus</name>
    <name type="common">Swimming crab</name>
    <name type="synonym">Neptunus trituberculatus</name>
    <dbReference type="NCBI Taxonomy" id="210409"/>
    <lineage>
        <taxon>Eukaryota</taxon>
        <taxon>Metazoa</taxon>
        <taxon>Ecdysozoa</taxon>
        <taxon>Arthropoda</taxon>
        <taxon>Crustacea</taxon>
        <taxon>Multicrustacea</taxon>
        <taxon>Malacostraca</taxon>
        <taxon>Eumalacostraca</taxon>
        <taxon>Eucarida</taxon>
        <taxon>Decapoda</taxon>
        <taxon>Pleocyemata</taxon>
        <taxon>Brachyura</taxon>
        <taxon>Eubrachyura</taxon>
        <taxon>Portunoidea</taxon>
        <taxon>Portunidae</taxon>
        <taxon>Portuninae</taxon>
        <taxon>Portunus</taxon>
    </lineage>
</organism>
<dbReference type="AlphaFoldDB" id="A0A5B7F7U4"/>
<evidence type="ECO:0000313" key="2">
    <source>
        <dbReference type="Proteomes" id="UP000324222"/>
    </source>
</evidence>
<dbReference type="Proteomes" id="UP000324222">
    <property type="component" value="Unassembled WGS sequence"/>
</dbReference>
<reference evidence="1 2" key="1">
    <citation type="submission" date="2019-05" db="EMBL/GenBank/DDBJ databases">
        <title>Another draft genome of Portunus trituberculatus and its Hox gene families provides insights of decapod evolution.</title>
        <authorList>
            <person name="Jeong J.-H."/>
            <person name="Song I."/>
            <person name="Kim S."/>
            <person name="Choi T."/>
            <person name="Kim D."/>
            <person name="Ryu S."/>
            <person name="Kim W."/>
        </authorList>
    </citation>
    <scope>NUCLEOTIDE SEQUENCE [LARGE SCALE GENOMIC DNA]</scope>
    <source>
        <tissue evidence="1">Muscle</tissue>
    </source>
</reference>
<gene>
    <name evidence="1" type="ORF">E2C01_035246</name>
</gene>
<evidence type="ECO:0000313" key="1">
    <source>
        <dbReference type="EMBL" id="MPC41645.1"/>
    </source>
</evidence>
<sequence length="116" mass="13330">MGGNWKVKVQSLVNKVYMWQQHIYLAPLELVQNEAMRIILGCHRTARIEVLRAKLHLPSIDAALKMLVKDFYTEISDETKALAFLRRHELLDEEHCVSRSSRDSAAQCSRTGARHS</sequence>
<proteinExistence type="predicted"/>
<accession>A0A5B7F7U4</accession>